<feature type="binding site" evidence="19">
    <location>
        <position position="789"/>
    </location>
    <ligand>
        <name>ATP</name>
        <dbReference type="ChEBI" id="CHEBI:30616"/>
        <label>2</label>
    </ligand>
</feature>
<feature type="binding site" evidence="19">
    <location>
        <position position="299"/>
    </location>
    <ligand>
        <name>Mn(2+)</name>
        <dbReference type="ChEBI" id="CHEBI:29035"/>
        <label>1</label>
    </ligand>
</feature>
<feature type="binding site" evidence="19">
    <location>
        <position position="843"/>
    </location>
    <ligand>
        <name>Mg(2+)</name>
        <dbReference type="ChEBI" id="CHEBI:18420"/>
        <label>4</label>
    </ligand>
</feature>
<reference evidence="22 23" key="1">
    <citation type="submission" date="2018-04" db="EMBL/GenBank/DDBJ databases">
        <title>Novel actinobacteria from marine sediment.</title>
        <authorList>
            <person name="Ng Z.Y."/>
            <person name="Tan G.Y.A."/>
        </authorList>
    </citation>
    <scope>NUCLEOTIDE SEQUENCE [LARGE SCALE GENOMIC DNA]</scope>
    <source>
        <strain evidence="22 23">TPS81</strain>
    </source>
</reference>
<evidence type="ECO:0000256" key="8">
    <source>
        <dbReference type="ARBA" id="ARBA00022723"/>
    </source>
</evidence>
<dbReference type="FunFam" id="3.30.470.20:FF:000007">
    <property type="entry name" value="Carbamoyl-phosphate synthase large chain"/>
    <property type="match status" value="1"/>
</dbReference>
<feature type="binding site" evidence="19">
    <location>
        <position position="829"/>
    </location>
    <ligand>
        <name>Mn(2+)</name>
        <dbReference type="ChEBI" id="CHEBI:29035"/>
        <label>3</label>
    </ligand>
</feature>
<feature type="binding site" evidence="19">
    <location>
        <position position="841"/>
    </location>
    <ligand>
        <name>Mg(2+)</name>
        <dbReference type="ChEBI" id="CHEBI:18420"/>
        <label>4</label>
    </ligand>
</feature>
<dbReference type="GO" id="GO:0004087">
    <property type="term" value="F:carbamoyl-phosphate synthase (ammonia) activity"/>
    <property type="evidence" value="ECO:0007669"/>
    <property type="project" value="UniProtKB-EC"/>
</dbReference>
<feature type="binding site" evidence="19">
    <location>
        <position position="210"/>
    </location>
    <ligand>
        <name>ATP</name>
        <dbReference type="ChEBI" id="CHEBI:30616"/>
        <label>1</label>
    </ligand>
</feature>
<comment type="caution">
    <text evidence="19">Lacks conserved residue(s) required for the propagation of feature annotation.</text>
</comment>
<comment type="domain">
    <text evidence="19">The large subunit is composed of 2 ATP-grasp domains that are involved in binding the 2 ATP molecules needed for carbamoyl phosphate synthesis. The N-terminal ATP-grasp domain (referred to as the carboxyphosphate synthetic component) catalyzes the ATP-dependent phosphorylation of hydrogencarbonate to carboxyphosphate and the subsequent nucleophilic attack by ammonia to form a carbamate intermediate. The C-terminal ATP-grasp domain (referred to as the carbamoyl phosphate synthetic component) then catalyzes the phosphorylation of carbamate with the second ATP to form the end product carbamoyl phosphate. The reactive and unstable enzyme intermediates are sequentially channeled from one active site to the next through the interior of the protein over a distance of at least 96 A.</text>
</comment>
<dbReference type="GO" id="GO:0046872">
    <property type="term" value="F:metal ion binding"/>
    <property type="evidence" value="ECO:0007669"/>
    <property type="project" value="UniProtKB-KW"/>
</dbReference>
<dbReference type="EMBL" id="QEIN01000001">
    <property type="protein sequence ID" value="RCV62635.1"/>
    <property type="molecule type" value="Genomic_DNA"/>
</dbReference>
<evidence type="ECO:0000256" key="12">
    <source>
        <dbReference type="ARBA" id="ARBA00022842"/>
    </source>
</evidence>
<dbReference type="InterPro" id="IPR005483">
    <property type="entry name" value="CPSase_dom"/>
</dbReference>
<dbReference type="AlphaFoldDB" id="A0A368TC53"/>
<dbReference type="Gene3D" id="1.10.1030.10">
    <property type="entry name" value="Carbamoyl-phosphate synthetase, large subunit oligomerisation domain"/>
    <property type="match status" value="1"/>
</dbReference>
<dbReference type="InterPro" id="IPR013815">
    <property type="entry name" value="ATP_grasp_subdomain_1"/>
</dbReference>
<dbReference type="FunFam" id="3.40.50.20:FF:000001">
    <property type="entry name" value="Carbamoyl-phosphate synthase large chain"/>
    <property type="match status" value="1"/>
</dbReference>
<keyword evidence="14" id="KW-0464">Manganese</keyword>
<feature type="binding site" evidence="19">
    <location>
        <position position="715"/>
    </location>
    <ligand>
        <name>ATP</name>
        <dbReference type="ChEBI" id="CHEBI:30616"/>
        <label>2</label>
    </ligand>
</feature>
<dbReference type="InterPro" id="IPR036914">
    <property type="entry name" value="MGS-like_dom_sf"/>
</dbReference>
<feature type="binding site" evidence="19">
    <location>
        <position position="285"/>
    </location>
    <ligand>
        <name>ATP</name>
        <dbReference type="ChEBI" id="CHEBI:30616"/>
        <label>1</label>
    </ligand>
</feature>
<dbReference type="SUPFAM" id="SSF52335">
    <property type="entry name" value="Methylglyoxal synthase-like"/>
    <property type="match status" value="1"/>
</dbReference>
<dbReference type="Proteomes" id="UP000253318">
    <property type="component" value="Unassembled WGS sequence"/>
</dbReference>
<comment type="caution">
    <text evidence="22">The sequence shown here is derived from an EMBL/GenBank/DDBJ whole genome shotgun (WGS) entry which is preliminary data.</text>
</comment>
<dbReference type="FunFam" id="3.40.50.20:FF:000003">
    <property type="entry name" value="Carbamoyl-phosphate synthase large chain"/>
    <property type="match status" value="1"/>
</dbReference>
<evidence type="ECO:0000256" key="1">
    <source>
        <dbReference type="ARBA" id="ARBA00001936"/>
    </source>
</evidence>
<dbReference type="OrthoDB" id="9804197at2"/>
<evidence type="ECO:0000256" key="2">
    <source>
        <dbReference type="ARBA" id="ARBA00004812"/>
    </source>
</evidence>
<dbReference type="InterPro" id="IPR011761">
    <property type="entry name" value="ATP-grasp"/>
</dbReference>
<evidence type="ECO:0000256" key="6">
    <source>
        <dbReference type="ARBA" id="ARBA00022598"/>
    </source>
</evidence>
<dbReference type="RefSeq" id="WP_114396268.1">
    <property type="nucleotide sequence ID" value="NZ_QEIM01000006.1"/>
</dbReference>
<feature type="region of interest" description="Allosteric domain" evidence="19">
    <location>
        <begin position="952"/>
        <end position="1103"/>
    </location>
</feature>
<evidence type="ECO:0000256" key="4">
    <source>
        <dbReference type="ARBA" id="ARBA00009799"/>
    </source>
</evidence>
<evidence type="ECO:0000256" key="11">
    <source>
        <dbReference type="ARBA" id="ARBA00022840"/>
    </source>
</evidence>
<dbReference type="PRINTS" id="PR00098">
    <property type="entry name" value="CPSASE"/>
</dbReference>
<keyword evidence="10 19" id="KW-0547">Nucleotide-binding</keyword>
<dbReference type="NCBIfam" id="TIGR01369">
    <property type="entry name" value="CPSaseII_lrg"/>
    <property type="match status" value="1"/>
</dbReference>
<dbReference type="NCBIfam" id="NF009455">
    <property type="entry name" value="PRK12815.1"/>
    <property type="match status" value="1"/>
</dbReference>
<keyword evidence="8" id="KW-0479">Metal-binding</keyword>
<comment type="catalytic activity">
    <reaction evidence="16 19">
        <text>hydrogencarbonate + L-glutamine + 2 ATP + H2O = carbamoyl phosphate + L-glutamate + 2 ADP + phosphate + 2 H(+)</text>
        <dbReference type="Rhea" id="RHEA:18633"/>
        <dbReference type="ChEBI" id="CHEBI:15377"/>
        <dbReference type="ChEBI" id="CHEBI:15378"/>
        <dbReference type="ChEBI" id="CHEBI:17544"/>
        <dbReference type="ChEBI" id="CHEBI:29985"/>
        <dbReference type="ChEBI" id="CHEBI:30616"/>
        <dbReference type="ChEBI" id="CHEBI:43474"/>
        <dbReference type="ChEBI" id="CHEBI:58228"/>
        <dbReference type="ChEBI" id="CHEBI:58359"/>
        <dbReference type="ChEBI" id="CHEBI:456216"/>
        <dbReference type="EC" id="6.3.5.5"/>
    </reaction>
</comment>
<dbReference type="HAMAP" id="MF_01210_B">
    <property type="entry name" value="CPSase_L_chain_B"/>
    <property type="match status" value="1"/>
</dbReference>
<dbReference type="Gene3D" id="3.40.50.20">
    <property type="match status" value="2"/>
</dbReference>
<keyword evidence="7 19" id="KW-0028">Amino-acid biosynthesis</keyword>
<dbReference type="EC" id="6.3.5.5" evidence="19"/>
<dbReference type="Pfam" id="PF02787">
    <property type="entry name" value="CPSase_L_D3"/>
    <property type="match status" value="1"/>
</dbReference>
<dbReference type="UniPathway" id="UPA00068">
    <property type="reaction ID" value="UER00171"/>
</dbReference>
<dbReference type="InterPro" id="IPR005480">
    <property type="entry name" value="CPSase_lsu_oligo"/>
</dbReference>
<dbReference type="PROSITE" id="PS00866">
    <property type="entry name" value="CPSASE_1"/>
    <property type="match status" value="2"/>
</dbReference>
<dbReference type="Pfam" id="PF25596">
    <property type="entry name" value="CPSase_L_D1"/>
    <property type="match status" value="2"/>
</dbReference>
<protein>
    <recommendedName>
        <fullName evidence="19">Carbamoyl phosphate synthase large chain</fullName>
        <ecNumber evidence="19">6.3.4.16</ecNumber>
        <ecNumber evidence="19">6.3.5.5</ecNumber>
    </recommendedName>
    <alternativeName>
        <fullName evidence="19">Carbamoyl phosphate synthetase ammonia chain</fullName>
    </alternativeName>
</protein>
<feature type="binding site" evidence="19">
    <location>
        <position position="285"/>
    </location>
    <ligand>
        <name>Mg(2+)</name>
        <dbReference type="ChEBI" id="CHEBI:18420"/>
        <label>1</label>
    </ligand>
</feature>
<keyword evidence="9 19" id="KW-0677">Repeat</keyword>
<feature type="binding site" evidence="19">
    <location>
        <position position="241"/>
    </location>
    <ligand>
        <name>ATP</name>
        <dbReference type="ChEBI" id="CHEBI:30616"/>
        <label>1</label>
    </ligand>
</feature>
<dbReference type="PANTHER" id="PTHR11405:SF53">
    <property type="entry name" value="CARBAMOYL-PHOSPHATE SYNTHASE [AMMONIA], MITOCHONDRIAL"/>
    <property type="match status" value="1"/>
</dbReference>
<dbReference type="Gene3D" id="3.30.470.20">
    <property type="entry name" value="ATP-grasp fold, B domain"/>
    <property type="match status" value="2"/>
</dbReference>
<dbReference type="GO" id="GO:0006526">
    <property type="term" value="P:L-arginine biosynthetic process"/>
    <property type="evidence" value="ECO:0007669"/>
    <property type="project" value="UniProtKB-UniRule"/>
</dbReference>
<dbReference type="GO" id="GO:0005737">
    <property type="term" value="C:cytoplasm"/>
    <property type="evidence" value="ECO:0007669"/>
    <property type="project" value="TreeGrafter"/>
</dbReference>
<feature type="region of interest" description="Carboxyphosphate synthetic domain" evidence="19">
    <location>
        <begin position="1"/>
        <end position="402"/>
    </location>
</feature>
<dbReference type="SMART" id="SM00851">
    <property type="entry name" value="MGS"/>
    <property type="match status" value="1"/>
</dbReference>
<feature type="binding site" evidence="19">
    <location>
        <position position="761"/>
    </location>
    <ligand>
        <name>ATP</name>
        <dbReference type="ChEBI" id="CHEBI:30616"/>
        <label>2</label>
    </ligand>
</feature>
<evidence type="ECO:0000256" key="15">
    <source>
        <dbReference type="ARBA" id="ARBA00047359"/>
    </source>
</evidence>
<sequence length="1103" mass="117540">MPRRSDLSSVLVIGSGPIVIGQACEFDYSGTQACRVLKAEGLRVILVNSNPATIMTDPEFADATYVEPITPEMVEKIIAKERPDALLPTLGGQTALNTAVALHEAGVLDKYNVELIGANIDAIQSGEDRDTFKGIVERIGGESARSRICHTLEECLAAADELGYPVVVRPSFTMGGAGSGFAHDETQLRRIAGQGLALSPTTEVLLEESILGWKEYELELMRDAHDNVVVVCSIENLDPMGVHTGDSITVAPAMTLTDREYQRLRDIGIAVIREVGVDTGGCNIQFAVHPETGRVIVIEMNPRVSRSSALASKATGFPIAKIAAKLAVGYTLDEIPNDITAETPASFEPSLDYVVVKVPRFAFEKFPGADPGLTTTMKSVGEAMAIGRSFPEALQKAMRSLEKKGVGLSWAGAPGGEQEKRELLRAAATPTEHRLHQVQQALRAGATVEELYTATRIDPWFLDQLMLLEETARELAAAPKLEAELLRSAKRLGFSDAQIGEIVGKSEEVVRELRHALGVHPVYLTVDTCAAEFAARTPYLYSSYDEETEVPRGERPKVIILGSGPNRIGQGVEFDYSCVHASFALAEAGYETVMVNCNPETVSTDYDTSDRLYFEPLTLEDVLEVVRAEQLTGEVVGVIVQLGGQTPLGLARALKAAGVPIVGTSPESIDLAEDRGAFGEVLEAAGLPAPKHGMARSFEEAKAIADEIGYPVLVRPSYVLGGRGMEIVYDEDMLRAYIERNAEVSAEHPVLVDRFLDDAIEIDVDAIYDGTELYLGGIMEHIEEAGIHSGDSACALPAITLGGEDIERIRTSTEGIARGTGVRGLLNVQYALTSGVLYVLEANPRASRTVPFVSKATAVPLAKAAARVMLGATVAELRAEGLLPQRGDGGTLPLDAPIAVKEAVLPFNRFIDRQGEGVDTVLGPEMRSTGEVMGLDALFGAAYAKSQLAAYGSLPTSGRVFVSVANRDKRSAIFPVKRLADLGFEILATEGTAVVLRRNGVHATVVRKHSAGPGPGGEPTIVQLIHDGGVDLIVNTPFGGAGQSGPRLDGYEIRTAAVVRGVPSVTTVQGLAAAVQGIEALVRGDVGVRSLQEHAEALRGDEG</sequence>
<feature type="binding site" evidence="19">
    <location>
        <position position="788"/>
    </location>
    <ligand>
        <name>ATP</name>
        <dbReference type="ChEBI" id="CHEBI:30616"/>
        <label>2</label>
    </ligand>
</feature>
<evidence type="ECO:0000259" key="21">
    <source>
        <dbReference type="PROSITE" id="PS51855"/>
    </source>
</evidence>
<comment type="function">
    <text evidence="17 19">Large subunit of the glutamine-dependent carbamoyl phosphate synthetase (CPSase). CPSase catalyzes the formation of carbamoyl phosphate from the ammonia moiety of glutamine, carbonate, and phosphate donated by ATP, constituting the first step of 2 biosynthetic pathways, one leading to arginine and/or urea and the other to pyrimidine nucleotides. The large subunit (synthetase) binds the substrates ammonia (free or transferred from glutamine from the small subunit), hydrogencarbonate and ATP and carries out an ATP-coupled ligase reaction, activating hydrogencarbonate by forming carboxy phosphate which reacts with ammonia to form carbamoyl phosphate.</text>
</comment>
<feature type="binding site" evidence="19">
    <location>
        <position position="242"/>
    </location>
    <ligand>
        <name>ATP</name>
        <dbReference type="ChEBI" id="CHEBI:30616"/>
        <label>1</label>
    </ligand>
</feature>
<evidence type="ECO:0000256" key="3">
    <source>
        <dbReference type="ARBA" id="ARBA00005077"/>
    </source>
</evidence>
<comment type="subunit">
    <text evidence="18 19">Composed of two chains; the small (or glutamine) chain promotes the hydrolysis of glutamine to ammonia, which is used by the large (or ammonia) chain to synthesize carbamoyl phosphate. Tetramer of heterodimers (alpha,beta)4.</text>
</comment>
<dbReference type="FunFam" id="3.30.470.20:FF:000014">
    <property type="entry name" value="Carbamoyl-phosphate synthase large chain"/>
    <property type="match status" value="1"/>
</dbReference>
<comment type="cofactor">
    <cofactor evidence="19">
        <name>Mg(2+)</name>
        <dbReference type="ChEBI" id="CHEBI:18420"/>
    </cofactor>
    <cofactor evidence="19">
        <name>Mn(2+)</name>
        <dbReference type="ChEBI" id="CHEBI:29035"/>
    </cofactor>
    <text evidence="19">Binds 4 Mg(2+) or Mn(2+) ions per subunit.</text>
</comment>
<comment type="similarity">
    <text evidence="4 19">Belongs to the CarB family.</text>
</comment>
<dbReference type="PANTHER" id="PTHR11405">
    <property type="entry name" value="CARBAMOYLTRANSFERASE FAMILY MEMBER"/>
    <property type="match status" value="1"/>
</dbReference>
<dbReference type="GO" id="GO:0044205">
    <property type="term" value="P:'de novo' UMP biosynthetic process"/>
    <property type="evidence" value="ECO:0007669"/>
    <property type="project" value="UniProtKB-UniRule"/>
</dbReference>
<dbReference type="InterPro" id="IPR005479">
    <property type="entry name" value="CPAse_ATP-bd"/>
</dbReference>
<dbReference type="InterPro" id="IPR036897">
    <property type="entry name" value="CarbamoylP_synth_lsu_oligo_sf"/>
</dbReference>
<feature type="binding site" evidence="19">
    <location>
        <position position="829"/>
    </location>
    <ligand>
        <name>Mg(2+)</name>
        <dbReference type="ChEBI" id="CHEBI:18420"/>
        <label>3</label>
    </ligand>
</feature>
<accession>A0A368TC53</accession>
<organism evidence="22 23">
    <name type="scientific">Marinitenerispora sediminis</name>
    <dbReference type="NCBI Taxonomy" id="1931232"/>
    <lineage>
        <taxon>Bacteria</taxon>
        <taxon>Bacillati</taxon>
        <taxon>Actinomycetota</taxon>
        <taxon>Actinomycetes</taxon>
        <taxon>Streptosporangiales</taxon>
        <taxon>Nocardiopsidaceae</taxon>
        <taxon>Marinitenerispora</taxon>
    </lineage>
</organism>
<feature type="binding site" evidence="19">
    <location>
        <position position="787"/>
    </location>
    <ligand>
        <name>ATP</name>
        <dbReference type="ChEBI" id="CHEBI:30616"/>
        <label>2</label>
    </ligand>
</feature>
<evidence type="ECO:0000256" key="14">
    <source>
        <dbReference type="ARBA" id="ARBA00023211"/>
    </source>
</evidence>
<evidence type="ECO:0000256" key="19">
    <source>
        <dbReference type="HAMAP-Rule" id="MF_01210"/>
    </source>
</evidence>
<feature type="binding site" evidence="19">
    <location>
        <position position="169"/>
    </location>
    <ligand>
        <name>ATP</name>
        <dbReference type="ChEBI" id="CHEBI:30616"/>
        <label>1</label>
    </ligand>
</feature>
<dbReference type="FunFam" id="3.30.1490.20:FF:000001">
    <property type="entry name" value="Carbamoyl-phosphate synthase large chain"/>
    <property type="match status" value="1"/>
</dbReference>
<dbReference type="FunFam" id="1.10.1030.10:FF:000002">
    <property type="entry name" value="Carbamoyl-phosphate synthase large chain"/>
    <property type="match status" value="1"/>
</dbReference>
<keyword evidence="13 19" id="KW-0665">Pyrimidine biosynthesis</keyword>
<feature type="binding site" evidence="19">
    <location>
        <position position="299"/>
    </location>
    <ligand>
        <name>Mg(2+)</name>
        <dbReference type="ChEBI" id="CHEBI:18420"/>
        <label>2</label>
    </ligand>
</feature>
<dbReference type="UniPathway" id="UPA00070">
    <property type="reaction ID" value="UER00115"/>
</dbReference>
<dbReference type="Gene3D" id="3.40.50.1380">
    <property type="entry name" value="Methylglyoxal synthase-like domain"/>
    <property type="match status" value="1"/>
</dbReference>
<dbReference type="EC" id="6.3.4.16" evidence="19"/>
<dbReference type="GO" id="GO:0006541">
    <property type="term" value="P:glutamine metabolic process"/>
    <property type="evidence" value="ECO:0007669"/>
    <property type="project" value="TreeGrafter"/>
</dbReference>
<feature type="binding site" evidence="19">
    <location>
        <position position="841"/>
    </location>
    <ligand>
        <name>Mg(2+)</name>
        <dbReference type="ChEBI" id="CHEBI:18420"/>
        <label>3</label>
    </ligand>
</feature>
<evidence type="ECO:0000256" key="13">
    <source>
        <dbReference type="ARBA" id="ARBA00022975"/>
    </source>
</evidence>
<dbReference type="InterPro" id="IPR011607">
    <property type="entry name" value="MGS-like_dom"/>
</dbReference>
<feature type="binding site" evidence="19">
    <location>
        <position position="208"/>
    </location>
    <ligand>
        <name>ATP</name>
        <dbReference type="ChEBI" id="CHEBI:30616"/>
        <label>1</label>
    </ligand>
</feature>
<dbReference type="GO" id="GO:0004088">
    <property type="term" value="F:carbamoyl-phosphate synthase (glutamine-hydrolyzing) activity"/>
    <property type="evidence" value="ECO:0007669"/>
    <property type="project" value="UniProtKB-UniRule"/>
</dbReference>
<evidence type="ECO:0000256" key="10">
    <source>
        <dbReference type="ARBA" id="ARBA00022741"/>
    </source>
</evidence>
<feature type="binding site" evidence="19">
    <location>
        <position position="841"/>
    </location>
    <ligand>
        <name>Mn(2+)</name>
        <dbReference type="ChEBI" id="CHEBI:29035"/>
        <label>4</label>
    </ligand>
</feature>
<feature type="binding site" evidence="19">
    <location>
        <position position="285"/>
    </location>
    <ligand>
        <name>Mn(2+)</name>
        <dbReference type="ChEBI" id="CHEBI:29035"/>
        <label>1</label>
    </ligand>
</feature>
<dbReference type="PROSITE" id="PS51257">
    <property type="entry name" value="PROKAR_LIPOPROTEIN"/>
    <property type="match status" value="1"/>
</dbReference>
<evidence type="ECO:0000259" key="20">
    <source>
        <dbReference type="PROSITE" id="PS50975"/>
    </source>
</evidence>
<feature type="binding site" evidence="19">
    <location>
        <position position="843"/>
    </location>
    <ligand>
        <name>Mn(2+)</name>
        <dbReference type="ChEBI" id="CHEBI:29035"/>
        <label>4</label>
    </ligand>
</feature>
<feature type="binding site" evidence="19">
    <location>
        <position position="243"/>
    </location>
    <ligand>
        <name>ATP</name>
        <dbReference type="ChEBI" id="CHEBI:30616"/>
        <label>1</label>
    </ligand>
</feature>
<dbReference type="NCBIfam" id="NF003671">
    <property type="entry name" value="PRK05294.1"/>
    <property type="match status" value="1"/>
</dbReference>
<keyword evidence="5 19" id="KW-0055">Arginine biosynthesis</keyword>
<gene>
    <name evidence="19 22" type="primary">carB</name>
    <name evidence="22" type="ORF">DEF24_00175</name>
</gene>
<dbReference type="PROSITE" id="PS51855">
    <property type="entry name" value="MGS"/>
    <property type="match status" value="1"/>
</dbReference>
<feature type="binding site" evidence="19">
    <location>
        <position position="786"/>
    </location>
    <ligand>
        <name>ATP</name>
        <dbReference type="ChEBI" id="CHEBI:30616"/>
        <label>2</label>
    </ligand>
</feature>
<feature type="binding site" evidence="19">
    <location>
        <position position="756"/>
    </location>
    <ligand>
        <name>ATP</name>
        <dbReference type="ChEBI" id="CHEBI:30616"/>
        <label>2</label>
    </ligand>
</feature>
<dbReference type="Pfam" id="PF02142">
    <property type="entry name" value="MGS"/>
    <property type="match status" value="1"/>
</dbReference>
<feature type="binding site" evidence="19">
    <location>
        <position position="754"/>
    </location>
    <ligand>
        <name>ATP</name>
        <dbReference type="ChEBI" id="CHEBI:30616"/>
        <label>2</label>
    </ligand>
</feature>
<dbReference type="Pfam" id="PF02786">
    <property type="entry name" value="CPSase_L_D2"/>
    <property type="match status" value="2"/>
</dbReference>
<feature type="binding site" evidence="19">
    <location>
        <position position="841"/>
    </location>
    <ligand>
        <name>ATP</name>
        <dbReference type="ChEBI" id="CHEBI:30616"/>
        <label>2</label>
    </ligand>
</feature>
<feature type="binding site" evidence="19">
    <location>
        <position position="215"/>
    </location>
    <ligand>
        <name>ATP</name>
        <dbReference type="ChEBI" id="CHEBI:30616"/>
        <label>1</label>
    </ligand>
</feature>
<feature type="binding site" evidence="19">
    <location>
        <position position="841"/>
    </location>
    <ligand>
        <name>Mn(2+)</name>
        <dbReference type="ChEBI" id="CHEBI:29035"/>
        <label>3</label>
    </ligand>
</feature>
<keyword evidence="23" id="KW-1185">Reference proteome</keyword>
<feature type="domain" description="ATP-grasp" evidence="20">
    <location>
        <begin position="133"/>
        <end position="328"/>
    </location>
</feature>
<dbReference type="SMART" id="SM01096">
    <property type="entry name" value="CPSase_L_D3"/>
    <property type="match status" value="1"/>
</dbReference>
<dbReference type="SUPFAM" id="SSF48108">
    <property type="entry name" value="Carbamoyl phosphate synthetase, large subunit connection domain"/>
    <property type="match status" value="1"/>
</dbReference>
<keyword evidence="11 19" id="KW-0067">ATP-binding</keyword>
<dbReference type="InterPro" id="IPR033937">
    <property type="entry name" value="MGS_CPS_CarB"/>
</dbReference>
<feature type="binding site" evidence="19">
    <location>
        <position position="129"/>
    </location>
    <ligand>
        <name>ATP</name>
        <dbReference type="ChEBI" id="CHEBI:30616"/>
        <label>1</label>
    </ligand>
</feature>
<evidence type="ECO:0000256" key="18">
    <source>
        <dbReference type="ARBA" id="ARBA00062056"/>
    </source>
</evidence>
<evidence type="ECO:0000256" key="5">
    <source>
        <dbReference type="ARBA" id="ARBA00022571"/>
    </source>
</evidence>
<dbReference type="GO" id="GO:0005524">
    <property type="term" value="F:ATP binding"/>
    <property type="evidence" value="ECO:0007669"/>
    <property type="project" value="UniProtKB-UniRule"/>
</dbReference>
<comment type="pathway">
    <text evidence="2 19">Pyrimidine metabolism; UMP biosynthesis via de novo pathway; (S)-dihydroorotate from bicarbonate: step 1/3.</text>
</comment>
<feature type="binding site" evidence="19">
    <location>
        <position position="299"/>
    </location>
    <ligand>
        <name>Mn(2+)</name>
        <dbReference type="ChEBI" id="CHEBI:29035"/>
        <label>2</label>
    </ligand>
</feature>
<dbReference type="PROSITE" id="PS50975">
    <property type="entry name" value="ATP_GRASP"/>
    <property type="match status" value="2"/>
</dbReference>
<feature type="binding site" evidence="19">
    <location>
        <position position="176"/>
    </location>
    <ligand>
        <name>ATP</name>
        <dbReference type="ChEBI" id="CHEBI:30616"/>
        <label>1</label>
    </ligand>
</feature>
<feature type="binding site" evidence="19">
    <location>
        <position position="299"/>
    </location>
    <ligand>
        <name>Mg(2+)</name>
        <dbReference type="ChEBI" id="CHEBI:18420"/>
        <label>1</label>
    </ligand>
</feature>
<feature type="domain" description="MGS-like" evidence="21">
    <location>
        <begin position="952"/>
        <end position="1103"/>
    </location>
</feature>
<feature type="binding site" evidence="19">
    <location>
        <position position="829"/>
    </location>
    <ligand>
        <name>ATP</name>
        <dbReference type="ChEBI" id="CHEBI:30616"/>
        <label>2</label>
    </ligand>
</feature>
<dbReference type="InterPro" id="IPR058047">
    <property type="entry name" value="CPSase_preATP-grasp"/>
</dbReference>
<keyword evidence="12" id="KW-0460">Magnesium</keyword>
<name>A0A368TC53_9ACTN</name>
<keyword evidence="6 19" id="KW-0436">Ligase</keyword>
<evidence type="ECO:0000313" key="22">
    <source>
        <dbReference type="EMBL" id="RCV62635.1"/>
    </source>
</evidence>
<dbReference type="InterPro" id="IPR016185">
    <property type="entry name" value="PreATP-grasp_dom_sf"/>
</dbReference>
<feature type="binding site" evidence="19">
    <location>
        <position position="175"/>
    </location>
    <ligand>
        <name>ATP</name>
        <dbReference type="ChEBI" id="CHEBI:30616"/>
        <label>1</label>
    </ligand>
</feature>
<dbReference type="PROSITE" id="PS00867">
    <property type="entry name" value="CPSASE_2"/>
    <property type="match status" value="2"/>
</dbReference>
<evidence type="ECO:0000313" key="23">
    <source>
        <dbReference type="Proteomes" id="UP000253318"/>
    </source>
</evidence>
<feature type="binding site" evidence="19">
    <location>
        <position position="301"/>
    </location>
    <ligand>
        <name>Mg(2+)</name>
        <dbReference type="ChEBI" id="CHEBI:18420"/>
        <label>2</label>
    </ligand>
</feature>
<comment type="pathway">
    <text evidence="3 19">Amino-acid biosynthesis; L-arginine biosynthesis; carbamoyl phosphate from bicarbonate: step 1/1.</text>
</comment>
<evidence type="ECO:0000256" key="7">
    <source>
        <dbReference type="ARBA" id="ARBA00022605"/>
    </source>
</evidence>
<feature type="binding site" evidence="19">
    <location>
        <position position="299"/>
    </location>
    <ligand>
        <name>ATP</name>
        <dbReference type="ChEBI" id="CHEBI:30616"/>
        <label>1</label>
    </ligand>
</feature>
<comment type="cofactor">
    <cofactor evidence="1">
        <name>Mn(2+)</name>
        <dbReference type="ChEBI" id="CHEBI:29035"/>
    </cofactor>
</comment>
<comment type="catalytic activity">
    <reaction evidence="15 19">
        <text>hydrogencarbonate + NH4(+) + 2 ATP = carbamoyl phosphate + 2 ADP + phosphate + 2 H(+)</text>
        <dbReference type="Rhea" id="RHEA:18029"/>
        <dbReference type="ChEBI" id="CHEBI:15378"/>
        <dbReference type="ChEBI" id="CHEBI:17544"/>
        <dbReference type="ChEBI" id="CHEBI:28938"/>
        <dbReference type="ChEBI" id="CHEBI:30616"/>
        <dbReference type="ChEBI" id="CHEBI:43474"/>
        <dbReference type="ChEBI" id="CHEBI:58228"/>
        <dbReference type="ChEBI" id="CHEBI:456216"/>
        <dbReference type="EC" id="6.3.4.16"/>
    </reaction>
</comment>
<dbReference type="Gene3D" id="3.30.1490.20">
    <property type="entry name" value="ATP-grasp fold, A domain"/>
    <property type="match status" value="1"/>
</dbReference>
<evidence type="ECO:0000256" key="16">
    <source>
        <dbReference type="ARBA" id="ARBA00048816"/>
    </source>
</evidence>
<dbReference type="InterPro" id="IPR006275">
    <property type="entry name" value="CPSase_lsu"/>
</dbReference>
<feature type="binding site" evidence="19">
    <location>
        <position position="301"/>
    </location>
    <ligand>
        <name>Mn(2+)</name>
        <dbReference type="ChEBI" id="CHEBI:29035"/>
        <label>2</label>
    </ligand>
</feature>
<dbReference type="CDD" id="cd01424">
    <property type="entry name" value="MGS_CPS_II"/>
    <property type="match status" value="1"/>
</dbReference>
<feature type="domain" description="ATP-grasp" evidence="20">
    <location>
        <begin position="679"/>
        <end position="870"/>
    </location>
</feature>
<evidence type="ECO:0000256" key="17">
    <source>
        <dbReference type="ARBA" id="ARBA00057223"/>
    </source>
</evidence>
<proteinExistence type="inferred from homology"/>
<evidence type="ECO:0000256" key="9">
    <source>
        <dbReference type="ARBA" id="ARBA00022737"/>
    </source>
</evidence>
<dbReference type="SUPFAM" id="SSF52440">
    <property type="entry name" value="PreATP-grasp domain"/>
    <property type="match status" value="2"/>
</dbReference>
<dbReference type="SUPFAM" id="SSF56059">
    <property type="entry name" value="Glutathione synthetase ATP-binding domain-like"/>
    <property type="match status" value="2"/>
</dbReference>